<feature type="transmembrane region" description="Helical" evidence="2">
    <location>
        <begin position="145"/>
        <end position="166"/>
    </location>
</feature>
<comment type="caution">
    <text evidence="3">The sequence shown here is derived from an EMBL/GenBank/DDBJ whole genome shotgun (WGS) entry which is preliminary data.</text>
</comment>
<evidence type="ECO:0000256" key="2">
    <source>
        <dbReference type="SAM" id="Phobius"/>
    </source>
</evidence>
<protein>
    <submittedName>
        <fullName evidence="3">Uncharacterized protein</fullName>
    </submittedName>
</protein>
<keyword evidence="2" id="KW-0812">Transmembrane</keyword>
<sequence length="272" mass="30348">MTGRRAHSRGARSRSPSRRTKSAPKAKPYVAKAPTTPSPSSWLQIVELALYVLVFSQTFSPSFLIPSVVLPLLTSGSWPLLLSSVSFYMFFERLILQHLLESPSILYLLPPRTHQLKSMYANGFTRLIIFWQIVSSLNRPPLESIYSIVTVSSFAALMSFHAVLLVDSKAHTRLAYHVGCPPIIFSIGNILVHGLPCLIGVMYPPEYLDFYSGLAASLSQILWGLSQTLGTDAGVFVLDEVYTKCPKRTWWALWIVAQVVNLSYPFWGVVAK</sequence>
<dbReference type="Proteomes" id="UP001165160">
    <property type="component" value="Unassembled WGS sequence"/>
</dbReference>
<evidence type="ECO:0000256" key="1">
    <source>
        <dbReference type="SAM" id="MobiDB-lite"/>
    </source>
</evidence>
<feature type="transmembrane region" description="Helical" evidence="2">
    <location>
        <begin position="178"/>
        <end position="201"/>
    </location>
</feature>
<dbReference type="AlphaFoldDB" id="A0A9W7C4U1"/>
<reference evidence="4" key="1">
    <citation type="journal article" date="2023" name="Commun. Biol.">
        <title>Genome analysis of Parmales, the sister group of diatoms, reveals the evolutionary specialization of diatoms from phago-mixotrophs to photoautotrophs.</title>
        <authorList>
            <person name="Ban H."/>
            <person name="Sato S."/>
            <person name="Yoshikawa S."/>
            <person name="Yamada K."/>
            <person name="Nakamura Y."/>
            <person name="Ichinomiya M."/>
            <person name="Sato N."/>
            <person name="Blanc-Mathieu R."/>
            <person name="Endo H."/>
            <person name="Kuwata A."/>
            <person name="Ogata H."/>
        </authorList>
    </citation>
    <scope>NUCLEOTIDE SEQUENCE [LARGE SCALE GENOMIC DNA]</scope>
    <source>
        <strain evidence="4">NIES 3699</strain>
    </source>
</reference>
<feature type="compositionally biased region" description="Low complexity" evidence="1">
    <location>
        <begin position="25"/>
        <end position="35"/>
    </location>
</feature>
<gene>
    <name evidence="3" type="ORF">TrVE_jg12657</name>
</gene>
<name>A0A9W7C4U1_9STRA</name>
<feature type="transmembrane region" description="Helical" evidence="2">
    <location>
        <begin position="250"/>
        <end position="270"/>
    </location>
</feature>
<feature type="transmembrane region" description="Helical" evidence="2">
    <location>
        <begin position="48"/>
        <end position="70"/>
    </location>
</feature>
<keyword evidence="2" id="KW-0472">Membrane</keyword>
<evidence type="ECO:0000313" key="3">
    <source>
        <dbReference type="EMBL" id="GMH98050.1"/>
    </source>
</evidence>
<feature type="region of interest" description="Disordered" evidence="1">
    <location>
        <begin position="1"/>
        <end position="38"/>
    </location>
</feature>
<keyword evidence="4" id="KW-1185">Reference proteome</keyword>
<accession>A0A9W7C4U1</accession>
<organism evidence="3 4">
    <name type="scientific">Triparma verrucosa</name>
    <dbReference type="NCBI Taxonomy" id="1606542"/>
    <lineage>
        <taxon>Eukaryota</taxon>
        <taxon>Sar</taxon>
        <taxon>Stramenopiles</taxon>
        <taxon>Ochrophyta</taxon>
        <taxon>Bolidophyceae</taxon>
        <taxon>Parmales</taxon>
        <taxon>Triparmaceae</taxon>
        <taxon>Triparma</taxon>
    </lineage>
</organism>
<evidence type="ECO:0000313" key="4">
    <source>
        <dbReference type="Proteomes" id="UP001165160"/>
    </source>
</evidence>
<proteinExistence type="predicted"/>
<feature type="compositionally biased region" description="Basic residues" evidence="1">
    <location>
        <begin position="1"/>
        <end position="24"/>
    </location>
</feature>
<dbReference type="EMBL" id="BRXX01000211">
    <property type="protein sequence ID" value="GMH98050.1"/>
    <property type="molecule type" value="Genomic_DNA"/>
</dbReference>
<keyword evidence="2" id="KW-1133">Transmembrane helix</keyword>